<keyword evidence="1" id="KW-1133">Transmembrane helix</keyword>
<sequence length="62" mass="6571">MSGMRLLVAVLVVAVALICALAIAFWRLARTKNVDQALMTGGGVFVAAFTVAFMVMTYVHPG</sequence>
<accession>A0A917KHP2</accession>
<evidence type="ECO:0000256" key="1">
    <source>
        <dbReference type="SAM" id="Phobius"/>
    </source>
</evidence>
<gene>
    <name evidence="2" type="ORF">GCM10010121_025800</name>
</gene>
<organism evidence="2 3">
    <name type="scientific">Streptomyces brasiliensis</name>
    <dbReference type="NCBI Taxonomy" id="1954"/>
    <lineage>
        <taxon>Bacteria</taxon>
        <taxon>Bacillati</taxon>
        <taxon>Actinomycetota</taxon>
        <taxon>Actinomycetes</taxon>
        <taxon>Kitasatosporales</taxon>
        <taxon>Streptomycetaceae</taxon>
        <taxon>Streptomyces</taxon>
    </lineage>
</organism>
<dbReference type="AlphaFoldDB" id="A0A917KHP2"/>
<keyword evidence="1" id="KW-0472">Membrane</keyword>
<evidence type="ECO:0000313" key="2">
    <source>
        <dbReference type="EMBL" id="GGJ14063.1"/>
    </source>
</evidence>
<name>A0A917KHP2_9ACTN</name>
<feature type="transmembrane region" description="Helical" evidence="1">
    <location>
        <begin position="38"/>
        <end position="59"/>
    </location>
</feature>
<keyword evidence="1" id="KW-0812">Transmembrane</keyword>
<feature type="transmembrane region" description="Helical" evidence="1">
    <location>
        <begin position="6"/>
        <end position="26"/>
    </location>
</feature>
<comment type="caution">
    <text evidence="2">The sequence shown here is derived from an EMBL/GenBank/DDBJ whole genome shotgun (WGS) entry which is preliminary data.</text>
</comment>
<evidence type="ECO:0000313" key="3">
    <source>
        <dbReference type="Proteomes" id="UP000657574"/>
    </source>
</evidence>
<keyword evidence="3" id="KW-1185">Reference proteome</keyword>
<dbReference type="RefSeq" id="WP_189311253.1">
    <property type="nucleotide sequence ID" value="NZ_BMQA01000006.1"/>
</dbReference>
<dbReference type="EMBL" id="BMQA01000006">
    <property type="protein sequence ID" value="GGJ14063.1"/>
    <property type="molecule type" value="Genomic_DNA"/>
</dbReference>
<dbReference type="Proteomes" id="UP000657574">
    <property type="component" value="Unassembled WGS sequence"/>
</dbReference>
<reference evidence="2" key="2">
    <citation type="submission" date="2020-09" db="EMBL/GenBank/DDBJ databases">
        <authorList>
            <person name="Sun Q."/>
            <person name="Ohkuma M."/>
        </authorList>
    </citation>
    <scope>NUCLEOTIDE SEQUENCE</scope>
    <source>
        <strain evidence="2">JCM 3086</strain>
    </source>
</reference>
<reference evidence="2" key="1">
    <citation type="journal article" date="2014" name="Int. J. Syst. Evol. Microbiol.">
        <title>Complete genome sequence of Corynebacterium casei LMG S-19264T (=DSM 44701T), isolated from a smear-ripened cheese.</title>
        <authorList>
            <consortium name="US DOE Joint Genome Institute (JGI-PGF)"/>
            <person name="Walter F."/>
            <person name="Albersmeier A."/>
            <person name="Kalinowski J."/>
            <person name="Ruckert C."/>
        </authorList>
    </citation>
    <scope>NUCLEOTIDE SEQUENCE</scope>
    <source>
        <strain evidence="2">JCM 3086</strain>
    </source>
</reference>
<protein>
    <submittedName>
        <fullName evidence="2">Uncharacterized protein</fullName>
    </submittedName>
</protein>
<proteinExistence type="predicted"/>